<accession>A0AAD8GY33</accession>
<keyword evidence="2 3" id="KW-0812">Transmembrane</keyword>
<feature type="transmembrane region" description="Helical" evidence="2">
    <location>
        <begin position="238"/>
        <end position="257"/>
    </location>
</feature>
<feature type="region of interest" description="Disordered" evidence="1">
    <location>
        <begin position="159"/>
        <end position="190"/>
    </location>
</feature>
<dbReference type="EMBL" id="JAUIZM010000011">
    <property type="protein sequence ID" value="KAK1356814.1"/>
    <property type="molecule type" value="Genomic_DNA"/>
</dbReference>
<keyword evidence="2" id="KW-0472">Membrane</keyword>
<feature type="compositionally biased region" description="Basic residues" evidence="1">
    <location>
        <begin position="166"/>
        <end position="179"/>
    </location>
</feature>
<dbReference type="Proteomes" id="UP001237642">
    <property type="component" value="Unassembled WGS sequence"/>
</dbReference>
<gene>
    <name evidence="3" type="ORF">POM88_050070</name>
</gene>
<dbReference type="AlphaFoldDB" id="A0AAD8GY33"/>
<evidence type="ECO:0000313" key="3">
    <source>
        <dbReference type="EMBL" id="KAK1356814.1"/>
    </source>
</evidence>
<protein>
    <submittedName>
        <fullName evidence="3">Transmembrane protein</fullName>
    </submittedName>
</protein>
<organism evidence="3 4">
    <name type="scientific">Heracleum sosnowskyi</name>
    <dbReference type="NCBI Taxonomy" id="360622"/>
    <lineage>
        <taxon>Eukaryota</taxon>
        <taxon>Viridiplantae</taxon>
        <taxon>Streptophyta</taxon>
        <taxon>Embryophyta</taxon>
        <taxon>Tracheophyta</taxon>
        <taxon>Spermatophyta</taxon>
        <taxon>Magnoliopsida</taxon>
        <taxon>eudicotyledons</taxon>
        <taxon>Gunneridae</taxon>
        <taxon>Pentapetalae</taxon>
        <taxon>asterids</taxon>
        <taxon>campanulids</taxon>
        <taxon>Apiales</taxon>
        <taxon>Apiaceae</taxon>
        <taxon>Apioideae</taxon>
        <taxon>apioid superclade</taxon>
        <taxon>Tordylieae</taxon>
        <taxon>Tordyliinae</taxon>
        <taxon>Heracleum</taxon>
    </lineage>
</organism>
<keyword evidence="2" id="KW-1133">Transmembrane helix</keyword>
<evidence type="ECO:0000256" key="2">
    <source>
        <dbReference type="SAM" id="Phobius"/>
    </source>
</evidence>
<evidence type="ECO:0000313" key="4">
    <source>
        <dbReference type="Proteomes" id="UP001237642"/>
    </source>
</evidence>
<reference evidence="3" key="1">
    <citation type="submission" date="2023-02" db="EMBL/GenBank/DDBJ databases">
        <title>Genome of toxic invasive species Heracleum sosnowskyi carries increased number of genes despite the absence of recent whole-genome duplications.</title>
        <authorList>
            <person name="Schelkunov M."/>
            <person name="Shtratnikova V."/>
            <person name="Makarenko M."/>
            <person name="Klepikova A."/>
            <person name="Omelchenko D."/>
            <person name="Novikova G."/>
            <person name="Obukhova E."/>
            <person name="Bogdanov V."/>
            <person name="Penin A."/>
            <person name="Logacheva M."/>
        </authorList>
    </citation>
    <scope>NUCLEOTIDE SEQUENCE</scope>
    <source>
        <strain evidence="3">Hsosn_3</strain>
        <tissue evidence="3">Leaf</tissue>
    </source>
</reference>
<proteinExistence type="predicted"/>
<evidence type="ECO:0000256" key="1">
    <source>
        <dbReference type="SAM" id="MobiDB-lite"/>
    </source>
</evidence>
<sequence>MYQYSLYNLLNLLFYTHKQIKNGAAVVETKQVNSGIGWDLGGRFLSSQKLGTVFFTSVLSLPFFWEGGFEVNLMDHSASEERDLESGTGSDDELQSNSFLGNKRAKHMHGKLRSGFLGYNKFTKGESSSSTYSKLDACEDSYDNIDLVVDKDLEHSIEPLLEKKHMNGKRKNSIRKSSKPPRPPKGPTLNVSDLKLVMELSELAKKKRARIKRIKALRKMKAEMASSSSSSAFSSSSFSGSLAAMLVTLLFFVVILLQGILARHSSSTGLPGSPEPAMVAQGLISVSFFNSDTVSESTNSILQKPQDKAGGASG</sequence>
<dbReference type="PANTHER" id="PTHR34188">
    <property type="entry name" value="OS01G0299500 PROTEIN"/>
    <property type="match status" value="1"/>
</dbReference>
<keyword evidence="4" id="KW-1185">Reference proteome</keyword>
<name>A0AAD8GY33_9APIA</name>
<comment type="caution">
    <text evidence="3">The sequence shown here is derived from an EMBL/GenBank/DDBJ whole genome shotgun (WGS) entry which is preliminary data.</text>
</comment>
<reference evidence="3" key="2">
    <citation type="submission" date="2023-05" db="EMBL/GenBank/DDBJ databases">
        <authorList>
            <person name="Schelkunov M.I."/>
        </authorList>
    </citation>
    <scope>NUCLEOTIDE SEQUENCE</scope>
    <source>
        <strain evidence="3">Hsosn_3</strain>
        <tissue evidence="3">Leaf</tissue>
    </source>
</reference>
<dbReference type="PANTHER" id="PTHR34188:SF5">
    <property type="entry name" value="OS05G0131900 PROTEIN"/>
    <property type="match status" value="1"/>
</dbReference>